<keyword evidence="1" id="KW-0812">Transmembrane</keyword>
<reference evidence="2" key="2">
    <citation type="submission" date="2020-09" db="EMBL/GenBank/DDBJ databases">
        <authorList>
            <person name="Sun Q."/>
            <person name="Zhou Y."/>
        </authorList>
    </citation>
    <scope>NUCLEOTIDE SEQUENCE</scope>
    <source>
        <strain evidence="2">CGMCC 1.15367</strain>
    </source>
</reference>
<dbReference type="Gene3D" id="2.40.70.10">
    <property type="entry name" value="Acid Proteases"/>
    <property type="match status" value="1"/>
</dbReference>
<dbReference type="InterPro" id="IPR011969">
    <property type="entry name" value="Clan_AA_Asp_peptidase_C"/>
</dbReference>
<keyword evidence="1" id="KW-1133">Transmembrane helix</keyword>
<feature type="transmembrane region" description="Helical" evidence="1">
    <location>
        <begin position="36"/>
        <end position="56"/>
    </location>
</feature>
<keyword evidence="3" id="KW-1185">Reference proteome</keyword>
<gene>
    <name evidence="2" type="ORF">GCM10011390_01620</name>
</gene>
<dbReference type="PROSITE" id="PS00141">
    <property type="entry name" value="ASP_PROTEASE"/>
    <property type="match status" value="1"/>
</dbReference>
<feature type="transmembrane region" description="Helical" evidence="1">
    <location>
        <begin position="68"/>
        <end position="85"/>
    </location>
</feature>
<dbReference type="RefSeq" id="WP_188906339.1">
    <property type="nucleotide sequence ID" value="NZ_BMIQ01000001.1"/>
</dbReference>
<name>A0A917E0T9_9HYPH</name>
<sequence length="235" mass="24428">MRSNRFLLVILAAIALLAGLLVLSGGAPIAGFAADDIARGGYLAVIAAVLGVGVLARARLDLGATARAALFWIAGFVVLIGLYAYRAELREVGDRIVAALVPGHAISVAGARGPAEMVMRADDGHFHVTAEVNGERVRFLVDTGASMMALDRATARRLGFDADGIAFTMVVQTANGTARAAPVMLDRVRIGGIERRNVRAAVMDGGGDGIALLGMSFLGTLSSVEFRDGRLILAD</sequence>
<reference evidence="2" key="1">
    <citation type="journal article" date="2014" name="Int. J. Syst. Evol. Microbiol.">
        <title>Complete genome sequence of Corynebacterium casei LMG S-19264T (=DSM 44701T), isolated from a smear-ripened cheese.</title>
        <authorList>
            <consortium name="US DOE Joint Genome Institute (JGI-PGF)"/>
            <person name="Walter F."/>
            <person name="Albersmeier A."/>
            <person name="Kalinowski J."/>
            <person name="Ruckert C."/>
        </authorList>
    </citation>
    <scope>NUCLEOTIDE SEQUENCE</scope>
    <source>
        <strain evidence="2">CGMCC 1.15367</strain>
    </source>
</reference>
<accession>A0A917E0T9</accession>
<dbReference type="InterPro" id="IPR001969">
    <property type="entry name" value="Aspartic_peptidase_AS"/>
</dbReference>
<dbReference type="Pfam" id="PF13650">
    <property type="entry name" value="Asp_protease_2"/>
    <property type="match status" value="1"/>
</dbReference>
<evidence type="ECO:0000256" key="1">
    <source>
        <dbReference type="SAM" id="Phobius"/>
    </source>
</evidence>
<dbReference type="NCBIfam" id="TIGR02281">
    <property type="entry name" value="clan_AA_DTGA"/>
    <property type="match status" value="1"/>
</dbReference>
<keyword evidence="2" id="KW-0378">Hydrolase</keyword>
<organism evidence="2 3">
    <name type="scientific">Aureimonas endophytica</name>
    <dbReference type="NCBI Taxonomy" id="2027858"/>
    <lineage>
        <taxon>Bacteria</taxon>
        <taxon>Pseudomonadati</taxon>
        <taxon>Pseudomonadota</taxon>
        <taxon>Alphaproteobacteria</taxon>
        <taxon>Hyphomicrobiales</taxon>
        <taxon>Aurantimonadaceae</taxon>
        <taxon>Aureimonas</taxon>
    </lineage>
</organism>
<dbReference type="InterPro" id="IPR021109">
    <property type="entry name" value="Peptidase_aspartic_dom_sf"/>
</dbReference>
<dbReference type="InterPro" id="IPR034122">
    <property type="entry name" value="Retropepsin-like_bacterial"/>
</dbReference>
<evidence type="ECO:0000313" key="2">
    <source>
        <dbReference type="EMBL" id="GGD86694.1"/>
    </source>
</evidence>
<dbReference type="SUPFAM" id="SSF50630">
    <property type="entry name" value="Acid proteases"/>
    <property type="match status" value="1"/>
</dbReference>
<dbReference type="GO" id="GO:0006508">
    <property type="term" value="P:proteolysis"/>
    <property type="evidence" value="ECO:0007669"/>
    <property type="project" value="UniProtKB-KW"/>
</dbReference>
<dbReference type="EMBL" id="BMIQ01000001">
    <property type="protein sequence ID" value="GGD86694.1"/>
    <property type="molecule type" value="Genomic_DNA"/>
</dbReference>
<keyword evidence="2" id="KW-0645">Protease</keyword>
<evidence type="ECO:0000313" key="3">
    <source>
        <dbReference type="Proteomes" id="UP000644699"/>
    </source>
</evidence>
<dbReference type="AlphaFoldDB" id="A0A917E0T9"/>
<dbReference type="GO" id="GO:0004190">
    <property type="term" value="F:aspartic-type endopeptidase activity"/>
    <property type="evidence" value="ECO:0007669"/>
    <property type="project" value="InterPro"/>
</dbReference>
<comment type="caution">
    <text evidence="2">The sequence shown here is derived from an EMBL/GenBank/DDBJ whole genome shotgun (WGS) entry which is preliminary data.</text>
</comment>
<dbReference type="Proteomes" id="UP000644699">
    <property type="component" value="Unassembled WGS sequence"/>
</dbReference>
<dbReference type="CDD" id="cd05483">
    <property type="entry name" value="retropepsin_like_bacteria"/>
    <property type="match status" value="1"/>
</dbReference>
<protein>
    <submittedName>
        <fullName evidence="2">Aspartic protease</fullName>
    </submittedName>
</protein>
<keyword evidence="1" id="KW-0472">Membrane</keyword>
<proteinExistence type="predicted"/>